<dbReference type="Gene3D" id="3.30.1180.10">
    <property type="match status" value="1"/>
</dbReference>
<dbReference type="EMBL" id="DVNI01000128">
    <property type="protein sequence ID" value="HIU64848.1"/>
    <property type="molecule type" value="Genomic_DNA"/>
</dbReference>
<dbReference type="Gene3D" id="3.40.50.10170">
    <property type="match status" value="1"/>
</dbReference>
<dbReference type="PANTHER" id="PTHR33434:SF2">
    <property type="entry name" value="FATTY ACID-BINDING PROTEIN TM_1468"/>
    <property type="match status" value="1"/>
</dbReference>
<dbReference type="Pfam" id="PF02645">
    <property type="entry name" value="DegV"/>
    <property type="match status" value="1"/>
</dbReference>
<comment type="caution">
    <text evidence="3">The sequence shown here is derived from an EMBL/GenBank/DDBJ whole genome shotgun (WGS) entry which is preliminary data.</text>
</comment>
<dbReference type="SUPFAM" id="SSF82549">
    <property type="entry name" value="DAK1/DegV-like"/>
    <property type="match status" value="1"/>
</dbReference>
<name>A0A9D1MRA3_9FIRM</name>
<evidence type="ECO:0000256" key="2">
    <source>
        <dbReference type="SAM" id="Phobius"/>
    </source>
</evidence>
<evidence type="ECO:0000256" key="1">
    <source>
        <dbReference type="ARBA" id="ARBA00023121"/>
    </source>
</evidence>
<keyword evidence="2" id="KW-0812">Transmembrane</keyword>
<dbReference type="Proteomes" id="UP000824099">
    <property type="component" value="Unassembled WGS sequence"/>
</dbReference>
<evidence type="ECO:0000313" key="3">
    <source>
        <dbReference type="EMBL" id="HIU64848.1"/>
    </source>
</evidence>
<dbReference type="AlphaFoldDB" id="A0A9D1MRA3"/>
<accession>A0A9D1MRA3</accession>
<protein>
    <submittedName>
        <fullName evidence="3">DegV family protein</fullName>
    </submittedName>
</protein>
<dbReference type="GO" id="GO:0008289">
    <property type="term" value="F:lipid binding"/>
    <property type="evidence" value="ECO:0007669"/>
    <property type="project" value="UniProtKB-KW"/>
</dbReference>
<dbReference type="PROSITE" id="PS51482">
    <property type="entry name" value="DEGV"/>
    <property type="match status" value="1"/>
</dbReference>
<reference evidence="3" key="2">
    <citation type="journal article" date="2021" name="PeerJ">
        <title>Extensive microbial diversity within the chicken gut microbiome revealed by metagenomics and culture.</title>
        <authorList>
            <person name="Gilroy R."/>
            <person name="Ravi A."/>
            <person name="Getino M."/>
            <person name="Pursley I."/>
            <person name="Horton D.L."/>
            <person name="Alikhan N.F."/>
            <person name="Baker D."/>
            <person name="Gharbi K."/>
            <person name="Hall N."/>
            <person name="Watson M."/>
            <person name="Adriaenssens E.M."/>
            <person name="Foster-Nyarko E."/>
            <person name="Jarju S."/>
            <person name="Secka A."/>
            <person name="Antonio M."/>
            <person name="Oren A."/>
            <person name="Chaudhuri R.R."/>
            <person name="La Ragione R."/>
            <person name="Hildebrand F."/>
            <person name="Pallen M.J."/>
        </authorList>
    </citation>
    <scope>NUCLEOTIDE SEQUENCE</scope>
    <source>
        <strain evidence="3">CHK160-1198</strain>
    </source>
</reference>
<keyword evidence="1" id="KW-0446">Lipid-binding</keyword>
<dbReference type="InterPro" id="IPR050270">
    <property type="entry name" value="DegV_domain_contain"/>
</dbReference>
<reference evidence="3" key="1">
    <citation type="submission" date="2020-10" db="EMBL/GenBank/DDBJ databases">
        <authorList>
            <person name="Gilroy R."/>
        </authorList>
    </citation>
    <scope>NUCLEOTIDE SEQUENCE</scope>
    <source>
        <strain evidence="3">CHK160-1198</strain>
    </source>
</reference>
<feature type="transmembrane region" description="Helical" evidence="2">
    <location>
        <begin position="257"/>
        <end position="281"/>
    </location>
</feature>
<dbReference type="InterPro" id="IPR003797">
    <property type="entry name" value="DegV"/>
</dbReference>
<proteinExistence type="predicted"/>
<keyword evidence="2" id="KW-0472">Membrane</keyword>
<keyword evidence="2" id="KW-1133">Transmembrane helix</keyword>
<dbReference type="NCBIfam" id="TIGR00762">
    <property type="entry name" value="DegV"/>
    <property type="match status" value="1"/>
</dbReference>
<organism evidence="3 4">
    <name type="scientific">Candidatus Avacidaminococcus intestinavium</name>
    <dbReference type="NCBI Taxonomy" id="2840684"/>
    <lineage>
        <taxon>Bacteria</taxon>
        <taxon>Bacillati</taxon>
        <taxon>Bacillota</taxon>
        <taxon>Negativicutes</taxon>
        <taxon>Acidaminococcales</taxon>
        <taxon>Acidaminococcaceae</taxon>
        <taxon>Acidaminococcaceae incertae sedis</taxon>
        <taxon>Candidatus Avacidaminococcus</taxon>
    </lineage>
</organism>
<sequence>MRDDIHIVLDSIAIMKETVLSTDPRCHEICLSVRHGDIEWRDGEKTLAEMFQMVKATGELPKTSQPPLGEFLELFTDLSKQGKKVLMLALDGVLSGTVETARLAARQVMASVPGADIRVVDSLTAAVPISGMAMAILEALESGIDLDEAEEYARDLALRTETYFTVNTLDYLQKGGRIGAVGALFGNLLGIRPIVYLDKTGALTIADKVRTRSKTLKRMIELATEHAPFEAMYVAHAEAHEEAEKVKQQLAEMYKDIPIMMTGIGTVLASHLGPGTIGIFLRRKK</sequence>
<dbReference type="InterPro" id="IPR043168">
    <property type="entry name" value="DegV_C"/>
</dbReference>
<dbReference type="PANTHER" id="PTHR33434">
    <property type="entry name" value="DEGV DOMAIN-CONTAINING PROTEIN DR_1986-RELATED"/>
    <property type="match status" value="1"/>
</dbReference>
<evidence type="ECO:0000313" key="4">
    <source>
        <dbReference type="Proteomes" id="UP000824099"/>
    </source>
</evidence>
<gene>
    <name evidence="3" type="ORF">IAB06_07440</name>
</gene>